<proteinExistence type="predicted"/>
<organism evidence="1 2">
    <name type="scientific">Trifolium pratense</name>
    <name type="common">Red clover</name>
    <dbReference type="NCBI Taxonomy" id="57577"/>
    <lineage>
        <taxon>Eukaryota</taxon>
        <taxon>Viridiplantae</taxon>
        <taxon>Streptophyta</taxon>
        <taxon>Embryophyta</taxon>
        <taxon>Tracheophyta</taxon>
        <taxon>Spermatophyta</taxon>
        <taxon>Magnoliopsida</taxon>
        <taxon>eudicotyledons</taxon>
        <taxon>Gunneridae</taxon>
        <taxon>Pentapetalae</taxon>
        <taxon>rosids</taxon>
        <taxon>fabids</taxon>
        <taxon>Fabales</taxon>
        <taxon>Fabaceae</taxon>
        <taxon>Papilionoideae</taxon>
        <taxon>50 kb inversion clade</taxon>
        <taxon>NPAAA clade</taxon>
        <taxon>Hologalegina</taxon>
        <taxon>IRL clade</taxon>
        <taxon>Trifolieae</taxon>
        <taxon>Trifolium</taxon>
    </lineage>
</organism>
<reference evidence="1 2" key="1">
    <citation type="journal article" date="2014" name="Am. J. Bot.">
        <title>Genome assembly and annotation for red clover (Trifolium pratense; Fabaceae).</title>
        <authorList>
            <person name="Istvanek J."/>
            <person name="Jaros M."/>
            <person name="Krenek A."/>
            <person name="Repkova J."/>
        </authorList>
    </citation>
    <scope>NUCLEOTIDE SEQUENCE [LARGE SCALE GENOMIC DNA]</scope>
    <source>
        <strain evidence="2">cv. Tatra</strain>
        <tissue evidence="1">Young leaves</tissue>
    </source>
</reference>
<comment type="caution">
    <text evidence="1">The sequence shown here is derived from an EMBL/GenBank/DDBJ whole genome shotgun (WGS) entry which is preliminary data.</text>
</comment>
<sequence>MKKKTEKKGAPASYDSGTVRVRFSNPLVTWLFC</sequence>
<accession>A0A2K3MRM6</accession>
<name>A0A2K3MRM6_TRIPR</name>
<evidence type="ECO:0000313" key="2">
    <source>
        <dbReference type="Proteomes" id="UP000236291"/>
    </source>
</evidence>
<gene>
    <name evidence="1" type="ORF">L195_g016624</name>
</gene>
<reference evidence="1 2" key="2">
    <citation type="journal article" date="2017" name="Front. Plant Sci.">
        <title>Gene Classification and Mining of Molecular Markers Useful in Red Clover (Trifolium pratense) Breeding.</title>
        <authorList>
            <person name="Istvanek J."/>
            <person name="Dluhosova J."/>
            <person name="Dluhos P."/>
            <person name="Patkova L."/>
            <person name="Nedelnik J."/>
            <person name="Repkova J."/>
        </authorList>
    </citation>
    <scope>NUCLEOTIDE SEQUENCE [LARGE SCALE GENOMIC DNA]</scope>
    <source>
        <strain evidence="2">cv. Tatra</strain>
        <tissue evidence="1">Young leaves</tissue>
    </source>
</reference>
<evidence type="ECO:0000313" key="1">
    <source>
        <dbReference type="EMBL" id="PNX93470.1"/>
    </source>
</evidence>
<dbReference type="Proteomes" id="UP000236291">
    <property type="component" value="Unassembled WGS sequence"/>
</dbReference>
<dbReference type="EMBL" id="ASHM01011537">
    <property type="protein sequence ID" value="PNX93470.1"/>
    <property type="molecule type" value="Genomic_DNA"/>
</dbReference>
<dbReference type="AlphaFoldDB" id="A0A2K3MRM6"/>
<protein>
    <submittedName>
        <fullName evidence="1">Uncharacterized protein</fullName>
    </submittedName>
</protein>